<feature type="transmembrane region" description="Helical" evidence="1">
    <location>
        <begin position="65"/>
        <end position="83"/>
    </location>
</feature>
<accession>C0QUS5</accession>
<keyword evidence="1" id="KW-0812">Transmembrane</keyword>
<gene>
    <name evidence="4" type="ordered locus">PERMA_0650</name>
</gene>
<evidence type="ECO:0000256" key="1">
    <source>
        <dbReference type="SAM" id="Phobius"/>
    </source>
</evidence>
<keyword evidence="1" id="KW-0472">Membrane</keyword>
<feature type="transmembrane region" description="Helical" evidence="1">
    <location>
        <begin position="307"/>
        <end position="326"/>
    </location>
</feature>
<keyword evidence="5" id="KW-1185">Reference proteome</keyword>
<feature type="transmembrane region" description="Helical" evidence="1">
    <location>
        <begin position="233"/>
        <end position="254"/>
    </location>
</feature>
<name>C0QUS5_PERMH</name>
<dbReference type="InterPro" id="IPR025105">
    <property type="entry name" value="DUF4010"/>
</dbReference>
<feature type="transmembrane region" description="Helical" evidence="1">
    <location>
        <begin position="203"/>
        <end position="221"/>
    </location>
</feature>
<protein>
    <submittedName>
        <fullName evidence="4">Putative membrane protein</fullName>
    </submittedName>
</protein>
<dbReference type="PANTHER" id="PTHR39084:SF1">
    <property type="entry name" value="DUF4010 DOMAIN-CONTAINING PROTEIN"/>
    <property type="match status" value="1"/>
</dbReference>
<dbReference type="PANTHER" id="PTHR39084">
    <property type="entry name" value="MEMBRANE PROTEIN-RELATED"/>
    <property type="match status" value="1"/>
</dbReference>
<keyword evidence="1" id="KW-1133">Transmembrane helix</keyword>
<proteinExistence type="predicted"/>
<dbReference type="KEGG" id="pmx:PERMA_0650"/>
<dbReference type="Proteomes" id="UP000001366">
    <property type="component" value="Chromosome"/>
</dbReference>
<evidence type="ECO:0000259" key="3">
    <source>
        <dbReference type="Pfam" id="PF13194"/>
    </source>
</evidence>
<dbReference type="HOGENOM" id="CLU_036781_1_1_0"/>
<reference evidence="4 5" key="1">
    <citation type="journal article" date="2009" name="J. Bacteriol.">
        <title>Complete and draft genome sequences of six members of the Aquificales.</title>
        <authorList>
            <person name="Reysenbach A.L."/>
            <person name="Hamamura N."/>
            <person name="Podar M."/>
            <person name="Griffiths E."/>
            <person name="Ferreira S."/>
            <person name="Hochstein R."/>
            <person name="Heidelberg J."/>
            <person name="Johnson J."/>
            <person name="Mead D."/>
            <person name="Pohorille A."/>
            <person name="Sarmiento M."/>
            <person name="Schweighofer K."/>
            <person name="Seshadri R."/>
            <person name="Voytek M.A."/>
        </authorList>
    </citation>
    <scope>NUCLEOTIDE SEQUENCE [LARGE SCALE GENOMIC DNA]</scope>
    <source>
        <strain evidence="5">DSM 14350 / EX-H1</strain>
    </source>
</reference>
<evidence type="ECO:0000259" key="2">
    <source>
        <dbReference type="Pfam" id="PF02308"/>
    </source>
</evidence>
<organism evidence="4 5">
    <name type="scientific">Persephonella marina (strain DSM 14350 / EX-H1)</name>
    <dbReference type="NCBI Taxonomy" id="123214"/>
    <lineage>
        <taxon>Bacteria</taxon>
        <taxon>Pseudomonadati</taxon>
        <taxon>Aquificota</taxon>
        <taxon>Aquificia</taxon>
        <taxon>Aquificales</taxon>
        <taxon>Hydrogenothermaceae</taxon>
        <taxon>Persephonella</taxon>
    </lineage>
</organism>
<dbReference type="RefSeq" id="WP_012676684.1">
    <property type="nucleotide sequence ID" value="NC_012440.1"/>
</dbReference>
<evidence type="ECO:0000313" key="5">
    <source>
        <dbReference type="Proteomes" id="UP000001366"/>
    </source>
</evidence>
<dbReference type="EMBL" id="CP001230">
    <property type="protein sequence ID" value="ACO04446.1"/>
    <property type="molecule type" value="Genomic_DNA"/>
</dbReference>
<dbReference type="PaxDb" id="123214-PERMA_0650"/>
<feature type="transmembrane region" description="Helical" evidence="1">
    <location>
        <begin position="263"/>
        <end position="287"/>
    </location>
</feature>
<feature type="domain" description="MgtC/SapB/SrpB/YhiD N-terminal" evidence="2">
    <location>
        <begin position="17"/>
        <end position="135"/>
    </location>
</feature>
<dbReference type="InterPro" id="IPR049177">
    <property type="entry name" value="MgtC_SapB_SrpB_YhiD_N"/>
</dbReference>
<evidence type="ECO:0000313" key="4">
    <source>
        <dbReference type="EMBL" id="ACO04446.1"/>
    </source>
</evidence>
<feature type="domain" description="DUF4010" evidence="3">
    <location>
        <begin position="183"/>
        <end position="393"/>
    </location>
</feature>
<feature type="transmembrane region" description="Helical" evidence="1">
    <location>
        <begin position="40"/>
        <end position="59"/>
    </location>
</feature>
<feature type="transmembrane region" description="Helical" evidence="1">
    <location>
        <begin position="400"/>
        <end position="418"/>
    </location>
</feature>
<dbReference type="Pfam" id="PF13194">
    <property type="entry name" value="DUF4010"/>
    <property type="match status" value="1"/>
</dbReference>
<dbReference type="eggNOG" id="COG3174">
    <property type="taxonomic scope" value="Bacteria"/>
</dbReference>
<feature type="transmembrane region" description="Helical" evidence="1">
    <location>
        <begin position="365"/>
        <end position="388"/>
    </location>
</feature>
<feature type="transmembrane region" description="Helical" evidence="1">
    <location>
        <begin position="12"/>
        <end position="28"/>
    </location>
</feature>
<feature type="transmembrane region" description="Helical" evidence="1">
    <location>
        <begin position="338"/>
        <end position="359"/>
    </location>
</feature>
<dbReference type="Pfam" id="PF02308">
    <property type="entry name" value="MgtC"/>
    <property type="match status" value="1"/>
</dbReference>
<feature type="transmembrane region" description="Helical" evidence="1">
    <location>
        <begin position="115"/>
        <end position="133"/>
    </location>
</feature>
<dbReference type="OrthoDB" id="9813718at2"/>
<dbReference type="STRING" id="123214.PERMA_0650"/>
<sequence>MEIMIDIQTYSLIFKILFSLSTGLIIGLEREHRTKEETFAGIRTFPLISIMGTLSAYINDVYWSGILYIVFGGLVLLTILNFYLEYQKDIGATTEIATIITFMMGVIIYYEHYYVAAFIAVITTILLALKKTLEDFAKKLSQEDIKAILKFALITVIIYPLLPDRYMGPLNAFNPKEIWKMVVIVSSLDFISYVILRWKGTKQLWLTGVIGGLISSTAVSFELSKLSKKYSAVLYSALFGIILAWLIMNFRVLILSGIINLDLVIHLIIPMIAISSVYIVIILYVFIRNKEKIIEASSKDISFSNPFEITSALQFGIIYGLIMFITKLLQHFYGEKGIYMASFISGVIDVDAITLSLSVMAKEGLAQVIAIKGILIAVLSNSFFKFVYIYIFGDKYITKVMLYLLLSTAFITALFIFIY</sequence>
<dbReference type="AlphaFoldDB" id="C0QUS5"/>